<evidence type="ECO:0000313" key="1">
    <source>
        <dbReference type="EMBL" id="CAH2016320.1"/>
    </source>
</evidence>
<keyword evidence="2" id="KW-1185">Reference proteome</keyword>
<dbReference type="EMBL" id="CAKOFQ010008869">
    <property type="protein sequence ID" value="CAH2016320.1"/>
    <property type="molecule type" value="Genomic_DNA"/>
</dbReference>
<evidence type="ECO:0000313" key="2">
    <source>
        <dbReference type="Proteomes" id="UP001152888"/>
    </source>
</evidence>
<proteinExistence type="predicted"/>
<comment type="caution">
    <text evidence="1">The sequence shown here is derived from an EMBL/GenBank/DDBJ whole genome shotgun (WGS) entry which is preliminary data.</text>
</comment>
<protein>
    <submittedName>
        <fullName evidence="1">Uncharacterized protein</fullName>
    </submittedName>
</protein>
<dbReference type="AlphaFoldDB" id="A0A9P0QB34"/>
<dbReference type="OrthoDB" id="5789657at2759"/>
<sequence length="66" mass="7501">MSIGLNNLATFSLFHKLILKVLHILDTPIEVVEEHTFLGINYTLNELYIRNSKLKQFPVSAVKSST</sequence>
<accession>A0A9P0QB34</accession>
<gene>
    <name evidence="1" type="ORF">ACAOBT_LOCUS35292</name>
</gene>
<name>A0A9P0QB34_ACAOB</name>
<organism evidence="1 2">
    <name type="scientific">Acanthoscelides obtectus</name>
    <name type="common">Bean weevil</name>
    <name type="synonym">Bruchus obtectus</name>
    <dbReference type="NCBI Taxonomy" id="200917"/>
    <lineage>
        <taxon>Eukaryota</taxon>
        <taxon>Metazoa</taxon>
        <taxon>Ecdysozoa</taxon>
        <taxon>Arthropoda</taxon>
        <taxon>Hexapoda</taxon>
        <taxon>Insecta</taxon>
        <taxon>Pterygota</taxon>
        <taxon>Neoptera</taxon>
        <taxon>Endopterygota</taxon>
        <taxon>Coleoptera</taxon>
        <taxon>Polyphaga</taxon>
        <taxon>Cucujiformia</taxon>
        <taxon>Chrysomeloidea</taxon>
        <taxon>Chrysomelidae</taxon>
        <taxon>Bruchinae</taxon>
        <taxon>Bruchini</taxon>
        <taxon>Acanthoscelides</taxon>
    </lineage>
</organism>
<dbReference type="Proteomes" id="UP001152888">
    <property type="component" value="Unassembled WGS sequence"/>
</dbReference>
<reference evidence="1" key="1">
    <citation type="submission" date="2022-03" db="EMBL/GenBank/DDBJ databases">
        <authorList>
            <person name="Sayadi A."/>
        </authorList>
    </citation>
    <scope>NUCLEOTIDE SEQUENCE</scope>
</reference>